<evidence type="ECO:0000313" key="3">
    <source>
        <dbReference type="Proteomes" id="UP000789508"/>
    </source>
</evidence>
<feature type="transmembrane region" description="Helical" evidence="1">
    <location>
        <begin position="6"/>
        <end position="27"/>
    </location>
</feature>
<reference evidence="2" key="1">
    <citation type="submission" date="2021-06" db="EMBL/GenBank/DDBJ databases">
        <authorList>
            <person name="Kallberg Y."/>
            <person name="Tangrot J."/>
            <person name="Rosling A."/>
        </authorList>
    </citation>
    <scope>NUCLEOTIDE SEQUENCE</scope>
    <source>
        <strain evidence="2">FL130A</strain>
    </source>
</reference>
<name>A0A9N9ET81_9GLOM</name>
<evidence type="ECO:0000256" key="1">
    <source>
        <dbReference type="SAM" id="Phobius"/>
    </source>
</evidence>
<keyword evidence="1" id="KW-0812">Transmembrane</keyword>
<gene>
    <name evidence="2" type="ORF">ALEPTO_LOCUS11315</name>
</gene>
<keyword evidence="3" id="KW-1185">Reference proteome</keyword>
<feature type="non-terminal residue" evidence="2">
    <location>
        <position position="44"/>
    </location>
</feature>
<dbReference type="Proteomes" id="UP000789508">
    <property type="component" value="Unassembled WGS sequence"/>
</dbReference>
<dbReference type="AlphaFoldDB" id="A0A9N9ET81"/>
<organism evidence="2 3">
    <name type="scientific">Ambispora leptoticha</name>
    <dbReference type="NCBI Taxonomy" id="144679"/>
    <lineage>
        <taxon>Eukaryota</taxon>
        <taxon>Fungi</taxon>
        <taxon>Fungi incertae sedis</taxon>
        <taxon>Mucoromycota</taxon>
        <taxon>Glomeromycotina</taxon>
        <taxon>Glomeromycetes</taxon>
        <taxon>Archaeosporales</taxon>
        <taxon>Ambisporaceae</taxon>
        <taxon>Ambispora</taxon>
    </lineage>
</organism>
<comment type="caution">
    <text evidence="2">The sequence shown here is derived from an EMBL/GenBank/DDBJ whole genome shotgun (WGS) entry which is preliminary data.</text>
</comment>
<keyword evidence="1" id="KW-0472">Membrane</keyword>
<dbReference type="EMBL" id="CAJVPS010017515">
    <property type="protein sequence ID" value="CAG8694057.1"/>
    <property type="molecule type" value="Genomic_DNA"/>
</dbReference>
<evidence type="ECO:0000313" key="2">
    <source>
        <dbReference type="EMBL" id="CAG8694057.1"/>
    </source>
</evidence>
<keyword evidence="1" id="KW-1133">Transmembrane helix</keyword>
<sequence>VHHVVVIVVLFVLHIVAAMIVAVAMMFKNVIELVMVLCVKGIEK</sequence>
<proteinExistence type="predicted"/>
<accession>A0A9N9ET81</accession>
<protein>
    <submittedName>
        <fullName evidence="2">3386_t:CDS:1</fullName>
    </submittedName>
</protein>